<proteinExistence type="inferred from homology"/>
<dbReference type="AlphaFoldDB" id="A0A1Y1CDM4"/>
<sequence>MNWKQKLFSSFTVAAILSMSAVAGAVEKKENSKPNIVVIYVDDLGYGDLSCTGATGVQTPNVDKLAQNGILFTDAHCSAATCTPSRYSLLTGSYAFRKNAAVLQGDAPLLIEPGTPTLPSMLQQEGYKTAVIGKWHLGLGNGNVDWNGDVKPGPLEIGFDYSYLIPATGDRVPCVLLENHKVLGLDQNDPITVSYDGMVGTDPTGTKNPDLLRYGADKQHSNTIVNGISRIGYMTGGNAARWKDETIPFQMLSKARSFIDENQETPFFLYFAFLDIHVPRLPALRFAGKSTMGVRGDAIVQMDYITGQLVDYLKSKGLLDNTLIVFSSDNGPVINDGYDDKAMELLGDHKPGGIYRGGKYSAYEAGTRVPTIAYWPNKIKGGQTSNALVGHVDLYASIASLVNHELQDGEAPDSFNQLETYLGTDNKGRAELVEEAYTLSIREGKWKYIQATKNAGGWIKTEKNIESGLSTKAQLYNLEDDPKELNNLAESNPKLVVKLDAKLQKIKNETSSRK</sequence>
<keyword evidence="2" id="KW-0378">Hydrolase</keyword>
<keyword evidence="6" id="KW-1185">Reference proteome</keyword>
<feature type="signal peptide" evidence="3">
    <location>
        <begin position="1"/>
        <end position="25"/>
    </location>
</feature>
<evidence type="ECO:0000256" key="3">
    <source>
        <dbReference type="SAM" id="SignalP"/>
    </source>
</evidence>
<dbReference type="InterPro" id="IPR024607">
    <property type="entry name" value="Sulfatase_CS"/>
</dbReference>
<name>A0A1Y1CDM4_9BACT</name>
<dbReference type="InterPro" id="IPR052701">
    <property type="entry name" value="GAG_Ulvan_Degrading_Sulfatases"/>
</dbReference>
<evidence type="ECO:0000313" key="5">
    <source>
        <dbReference type="EMBL" id="BAX78434.1"/>
    </source>
</evidence>
<feature type="domain" description="Sulfatase N-terminal" evidence="4">
    <location>
        <begin position="34"/>
        <end position="141"/>
    </location>
</feature>
<keyword evidence="3" id="KW-0732">Signal</keyword>
<gene>
    <name evidence="5" type="ORF">ALGA_0039</name>
</gene>
<dbReference type="Gene3D" id="3.40.720.10">
    <property type="entry name" value="Alkaline Phosphatase, subunit A"/>
    <property type="match status" value="1"/>
</dbReference>
<evidence type="ECO:0000313" key="6">
    <source>
        <dbReference type="Proteomes" id="UP000218267"/>
    </source>
</evidence>
<accession>A0A1Y1CDM4</accession>
<dbReference type="GO" id="GO:0016787">
    <property type="term" value="F:hydrolase activity"/>
    <property type="evidence" value="ECO:0007669"/>
    <property type="project" value="UniProtKB-KW"/>
</dbReference>
<organism evidence="5 6">
    <name type="scientific">Labilibaculum antarcticum</name>
    <dbReference type="NCBI Taxonomy" id="1717717"/>
    <lineage>
        <taxon>Bacteria</taxon>
        <taxon>Pseudomonadati</taxon>
        <taxon>Bacteroidota</taxon>
        <taxon>Bacteroidia</taxon>
        <taxon>Marinilabiliales</taxon>
        <taxon>Marinifilaceae</taxon>
        <taxon>Labilibaculum</taxon>
    </lineage>
</organism>
<evidence type="ECO:0000256" key="2">
    <source>
        <dbReference type="ARBA" id="ARBA00022801"/>
    </source>
</evidence>
<evidence type="ECO:0000259" key="4">
    <source>
        <dbReference type="Pfam" id="PF00884"/>
    </source>
</evidence>
<dbReference type="SUPFAM" id="SSF53649">
    <property type="entry name" value="Alkaline phosphatase-like"/>
    <property type="match status" value="1"/>
</dbReference>
<dbReference type="KEGG" id="mbas:ALGA_0039"/>
<dbReference type="EMBL" id="AP018042">
    <property type="protein sequence ID" value="BAX78434.1"/>
    <property type="molecule type" value="Genomic_DNA"/>
</dbReference>
<feature type="chain" id="PRO_5012756244" evidence="3">
    <location>
        <begin position="26"/>
        <end position="514"/>
    </location>
</feature>
<reference evidence="6" key="2">
    <citation type="journal article" date="2020" name="Antonie Van Leeuwenhoek">
        <title>Labilibaculum antarcticum sp. nov., a novel facultative anaerobic, psychrotorelant bacterium isolated from marine sediment of Antarctica.</title>
        <authorList>
            <person name="Watanabe M."/>
            <person name="Kojima H."/>
            <person name="Fukui M."/>
        </authorList>
    </citation>
    <scope>NUCLEOTIDE SEQUENCE [LARGE SCALE GENOMIC DNA]</scope>
    <source>
        <strain evidence="6">SPP2</strain>
    </source>
</reference>
<dbReference type="OrthoDB" id="9765065at2"/>
<dbReference type="InterPro" id="IPR017850">
    <property type="entry name" value="Alkaline_phosphatase_core_sf"/>
</dbReference>
<comment type="similarity">
    <text evidence="1">Belongs to the sulfatase family.</text>
</comment>
<protein>
    <submittedName>
        <fullName evidence="5">Arylsulfatase</fullName>
    </submittedName>
</protein>
<dbReference type="PANTHER" id="PTHR43751">
    <property type="entry name" value="SULFATASE"/>
    <property type="match status" value="1"/>
</dbReference>
<dbReference type="Gene3D" id="3.30.1120.10">
    <property type="match status" value="1"/>
</dbReference>
<evidence type="ECO:0000256" key="1">
    <source>
        <dbReference type="ARBA" id="ARBA00008779"/>
    </source>
</evidence>
<dbReference type="RefSeq" id="WP_096427375.1">
    <property type="nucleotide sequence ID" value="NZ_AP018042.1"/>
</dbReference>
<dbReference type="Proteomes" id="UP000218267">
    <property type="component" value="Chromosome"/>
</dbReference>
<feature type="domain" description="Sulfatase N-terminal" evidence="4">
    <location>
        <begin position="250"/>
        <end position="403"/>
    </location>
</feature>
<reference evidence="5 6" key="1">
    <citation type="journal article" date="2018" name="Mar. Genomics">
        <title>Complete genome sequence of Marinifilaceae bacterium strain SPP2, isolated from the Antarctic marine sediment.</title>
        <authorList>
            <person name="Watanabe M."/>
            <person name="Kojima H."/>
            <person name="Fukui M."/>
        </authorList>
    </citation>
    <scope>NUCLEOTIDE SEQUENCE [LARGE SCALE GENOMIC DNA]</scope>
    <source>
        <strain evidence="5 6">SPP2</strain>
    </source>
</reference>
<dbReference type="InterPro" id="IPR000917">
    <property type="entry name" value="Sulfatase_N"/>
</dbReference>
<dbReference type="PANTHER" id="PTHR43751:SF6">
    <property type="entry name" value="N-ACETYLGALACTOSAMINE-6-O-SULFATASE"/>
    <property type="match status" value="1"/>
</dbReference>
<dbReference type="PROSITE" id="PS00523">
    <property type="entry name" value="SULFATASE_1"/>
    <property type="match status" value="1"/>
</dbReference>
<dbReference type="Pfam" id="PF00884">
    <property type="entry name" value="Sulfatase"/>
    <property type="match status" value="2"/>
</dbReference>
<dbReference type="CDD" id="cd16143">
    <property type="entry name" value="ARS_like"/>
    <property type="match status" value="1"/>
</dbReference>
<dbReference type="PROSITE" id="PS00149">
    <property type="entry name" value="SULFATASE_2"/>
    <property type="match status" value="1"/>
</dbReference>